<dbReference type="PROSITE" id="PS50850">
    <property type="entry name" value="MFS"/>
    <property type="match status" value="1"/>
</dbReference>
<evidence type="ECO:0000313" key="10">
    <source>
        <dbReference type="Proteomes" id="UP000297245"/>
    </source>
</evidence>
<proteinExistence type="predicted"/>
<evidence type="ECO:0000256" key="3">
    <source>
        <dbReference type="ARBA" id="ARBA00022692"/>
    </source>
</evidence>
<evidence type="ECO:0000256" key="4">
    <source>
        <dbReference type="ARBA" id="ARBA00022989"/>
    </source>
</evidence>
<dbReference type="FunFam" id="1.20.1720.10:FF:000009">
    <property type="entry name" value="MFS multidrug transporter"/>
    <property type="match status" value="1"/>
</dbReference>
<feature type="compositionally biased region" description="Polar residues" evidence="6">
    <location>
        <begin position="1"/>
        <end position="19"/>
    </location>
</feature>
<dbReference type="Proteomes" id="UP000297245">
    <property type="component" value="Unassembled WGS sequence"/>
</dbReference>
<dbReference type="PANTHER" id="PTHR23502">
    <property type="entry name" value="MAJOR FACILITATOR SUPERFAMILY"/>
    <property type="match status" value="1"/>
</dbReference>
<feature type="transmembrane region" description="Helical" evidence="7">
    <location>
        <begin position="334"/>
        <end position="358"/>
    </location>
</feature>
<dbReference type="OrthoDB" id="440553at2759"/>
<evidence type="ECO:0000313" key="9">
    <source>
        <dbReference type="EMBL" id="THU81798.1"/>
    </source>
</evidence>
<dbReference type="Pfam" id="PF07690">
    <property type="entry name" value="MFS_1"/>
    <property type="match status" value="1"/>
</dbReference>
<feature type="transmembrane region" description="Helical" evidence="7">
    <location>
        <begin position="301"/>
        <end position="328"/>
    </location>
</feature>
<evidence type="ECO:0000259" key="8">
    <source>
        <dbReference type="PROSITE" id="PS50850"/>
    </source>
</evidence>
<dbReference type="EMBL" id="ML179779">
    <property type="protein sequence ID" value="THU81798.1"/>
    <property type="molecule type" value="Genomic_DNA"/>
</dbReference>
<feature type="transmembrane region" description="Helical" evidence="7">
    <location>
        <begin position="40"/>
        <end position="61"/>
    </location>
</feature>
<protein>
    <submittedName>
        <fullName evidence="9">MFS general substrate transporter</fullName>
    </submittedName>
</protein>
<evidence type="ECO:0000256" key="7">
    <source>
        <dbReference type="SAM" id="Phobius"/>
    </source>
</evidence>
<dbReference type="AlphaFoldDB" id="A0A4S8L1H5"/>
<reference evidence="9 10" key="1">
    <citation type="journal article" date="2019" name="Nat. Ecol. Evol.">
        <title>Megaphylogeny resolves global patterns of mushroom evolution.</title>
        <authorList>
            <person name="Varga T."/>
            <person name="Krizsan K."/>
            <person name="Foldi C."/>
            <person name="Dima B."/>
            <person name="Sanchez-Garcia M."/>
            <person name="Sanchez-Ramirez S."/>
            <person name="Szollosi G.J."/>
            <person name="Szarkandi J.G."/>
            <person name="Papp V."/>
            <person name="Albert L."/>
            <person name="Andreopoulos W."/>
            <person name="Angelini C."/>
            <person name="Antonin V."/>
            <person name="Barry K.W."/>
            <person name="Bougher N.L."/>
            <person name="Buchanan P."/>
            <person name="Buyck B."/>
            <person name="Bense V."/>
            <person name="Catcheside P."/>
            <person name="Chovatia M."/>
            <person name="Cooper J."/>
            <person name="Damon W."/>
            <person name="Desjardin D."/>
            <person name="Finy P."/>
            <person name="Geml J."/>
            <person name="Haridas S."/>
            <person name="Hughes K."/>
            <person name="Justo A."/>
            <person name="Karasinski D."/>
            <person name="Kautmanova I."/>
            <person name="Kiss B."/>
            <person name="Kocsube S."/>
            <person name="Kotiranta H."/>
            <person name="LaButti K.M."/>
            <person name="Lechner B.E."/>
            <person name="Liimatainen K."/>
            <person name="Lipzen A."/>
            <person name="Lukacs Z."/>
            <person name="Mihaltcheva S."/>
            <person name="Morgado L.N."/>
            <person name="Niskanen T."/>
            <person name="Noordeloos M.E."/>
            <person name="Ohm R.A."/>
            <person name="Ortiz-Santana B."/>
            <person name="Ovrebo C."/>
            <person name="Racz N."/>
            <person name="Riley R."/>
            <person name="Savchenko A."/>
            <person name="Shiryaev A."/>
            <person name="Soop K."/>
            <person name="Spirin V."/>
            <person name="Szebenyi C."/>
            <person name="Tomsovsky M."/>
            <person name="Tulloss R.E."/>
            <person name="Uehling J."/>
            <person name="Grigoriev I.V."/>
            <person name="Vagvolgyi C."/>
            <person name="Papp T."/>
            <person name="Martin F.M."/>
            <person name="Miettinen O."/>
            <person name="Hibbett D.S."/>
            <person name="Nagy L.G."/>
        </authorList>
    </citation>
    <scope>NUCLEOTIDE SEQUENCE [LARGE SCALE GENOMIC DNA]</scope>
    <source>
        <strain evidence="9 10">CBS 962.96</strain>
    </source>
</reference>
<keyword evidence="2" id="KW-0813">Transport</keyword>
<feature type="transmembrane region" description="Helical" evidence="7">
    <location>
        <begin position="503"/>
        <end position="524"/>
    </location>
</feature>
<feature type="transmembrane region" description="Helical" evidence="7">
    <location>
        <begin position="433"/>
        <end position="456"/>
    </location>
</feature>
<dbReference type="InterPro" id="IPR011701">
    <property type="entry name" value="MFS"/>
</dbReference>
<name>A0A4S8L1H5_DENBC</name>
<dbReference type="SUPFAM" id="SSF103473">
    <property type="entry name" value="MFS general substrate transporter"/>
    <property type="match status" value="1"/>
</dbReference>
<feature type="transmembrane region" description="Helical" evidence="7">
    <location>
        <begin position="77"/>
        <end position="96"/>
    </location>
</feature>
<evidence type="ECO:0000256" key="2">
    <source>
        <dbReference type="ARBA" id="ARBA00022448"/>
    </source>
</evidence>
<evidence type="ECO:0000256" key="5">
    <source>
        <dbReference type="ARBA" id="ARBA00023136"/>
    </source>
</evidence>
<feature type="domain" description="Major facilitator superfamily (MFS) profile" evidence="8">
    <location>
        <begin position="42"/>
        <end position="525"/>
    </location>
</feature>
<organism evidence="9 10">
    <name type="scientific">Dendrothele bispora (strain CBS 962.96)</name>
    <dbReference type="NCBI Taxonomy" id="1314807"/>
    <lineage>
        <taxon>Eukaryota</taxon>
        <taxon>Fungi</taxon>
        <taxon>Dikarya</taxon>
        <taxon>Basidiomycota</taxon>
        <taxon>Agaricomycotina</taxon>
        <taxon>Agaricomycetes</taxon>
        <taxon>Agaricomycetidae</taxon>
        <taxon>Agaricales</taxon>
        <taxon>Agaricales incertae sedis</taxon>
        <taxon>Dendrothele</taxon>
    </lineage>
</organism>
<feature type="transmembrane region" description="Helical" evidence="7">
    <location>
        <begin position="108"/>
        <end position="126"/>
    </location>
</feature>
<feature type="transmembrane region" description="Helical" evidence="7">
    <location>
        <begin position="168"/>
        <end position="187"/>
    </location>
</feature>
<evidence type="ECO:0000256" key="6">
    <source>
        <dbReference type="SAM" id="MobiDB-lite"/>
    </source>
</evidence>
<feature type="region of interest" description="Disordered" evidence="6">
    <location>
        <begin position="1"/>
        <end position="25"/>
    </location>
</feature>
<keyword evidence="4 7" id="KW-1133">Transmembrane helix</keyword>
<dbReference type="InterPro" id="IPR020846">
    <property type="entry name" value="MFS_dom"/>
</dbReference>
<feature type="transmembrane region" description="Helical" evidence="7">
    <location>
        <begin position="410"/>
        <end position="427"/>
    </location>
</feature>
<gene>
    <name evidence="9" type="ORF">K435DRAFT_972223</name>
</gene>
<keyword evidence="5 7" id="KW-0472">Membrane</keyword>
<dbReference type="Gene3D" id="1.20.1250.20">
    <property type="entry name" value="MFS general substrate transporter like domains"/>
    <property type="match status" value="1"/>
</dbReference>
<feature type="transmembrane region" description="Helical" evidence="7">
    <location>
        <begin position="132"/>
        <end position="156"/>
    </location>
</feature>
<keyword evidence="10" id="KW-1185">Reference proteome</keyword>
<dbReference type="PANTHER" id="PTHR23502:SF51">
    <property type="entry name" value="QUINIDINE RESISTANCE PROTEIN 1-RELATED"/>
    <property type="match status" value="1"/>
</dbReference>
<dbReference type="InterPro" id="IPR036259">
    <property type="entry name" value="MFS_trans_sf"/>
</dbReference>
<keyword evidence="3 7" id="KW-0812">Transmembrane</keyword>
<sequence>MENRRSYNAQETLSAQDSSGDMAKPGGQEPYSIFTKREKWFIVMLIAGSGLFSPLTANIYFPAIPVIAEAFNKSIELINLTVTMYMIFQGVAPVFFGTLSDYFGRRIIYASCLAILSISCIGLALVPTDAYWLLMFLRCLQAMGSTSTIALGAGVIGDISEPFERGGFMGLYGVGPLVGPAIGPVIGGALTGSLGWRSIFWFLVISAGIACLIVILFLPETLRSIVDNGSKKPSALLRPVIPIIAGYKERNSPYTSSTSTSSETQIEGQIAQSELAVPTRVMPKRKFQNPVRLLRYPDIPLILLFVGTNSAVFYAVAATISSLFVKVYPDLTEIEIGLCFLCIGGGMCFGSGFSGLILDWEWKRVGRAYYAKKGLTTAPEKNDGRSEMETLKAWARDDLDFPVEYARLRFVPLVMVPFVASIMGYGWCLQKSAHIAAPLVLQFISGLTVITVFNAVQTYIVDLAPSQSSSVSACNNLFRGVLGAVLVAVIDLILNALDPGWTYVMLGAVTLALTPIVWVVIRIGPWCRRKRREL</sequence>
<dbReference type="GO" id="GO:0022857">
    <property type="term" value="F:transmembrane transporter activity"/>
    <property type="evidence" value="ECO:0007669"/>
    <property type="project" value="InterPro"/>
</dbReference>
<feature type="transmembrane region" description="Helical" evidence="7">
    <location>
        <begin position="477"/>
        <end position="497"/>
    </location>
</feature>
<accession>A0A4S8L1H5</accession>
<dbReference type="GO" id="GO:0005886">
    <property type="term" value="C:plasma membrane"/>
    <property type="evidence" value="ECO:0007669"/>
    <property type="project" value="TreeGrafter"/>
</dbReference>
<comment type="subcellular location">
    <subcellularLocation>
        <location evidence="1">Membrane</location>
        <topology evidence="1">Multi-pass membrane protein</topology>
    </subcellularLocation>
</comment>
<feature type="transmembrane region" description="Helical" evidence="7">
    <location>
        <begin position="199"/>
        <end position="218"/>
    </location>
</feature>
<evidence type="ECO:0000256" key="1">
    <source>
        <dbReference type="ARBA" id="ARBA00004141"/>
    </source>
</evidence>